<keyword evidence="7 8" id="KW-0472">Membrane</keyword>
<sequence>MKLKDEIYINYEKYTIRKKIIIAFILLIIIVFSLFSICAGSSNIRPYQVLMGIFQRGDGLSNLVIWNIRLPRVLAAVIAGAGLSVAGCVMQSNLRNPLASPSTLGISNAAAFGANVAIIVFGAGSVKSTGADAVLIDNPYTVTICAFSFSIIAAVIILMIARFRSLSPEAILLAGIAIGSLFSAGITLIQYFAQDVQVAAVVFWTFGDLGRASWREVIIMAVLIGASIVYFIVRRWDYNAMDSGEEAAKSLGVSVERIRFGGMFVSSLITAASVSFLGIIGFIGLIGPQIMRRVIGGDHRFLIPASAFMGSLLLLVSDTFARSIVSPIILPVGAITSFMGAPMFLYLLMRGYGKK</sequence>
<feature type="transmembrane region" description="Helical" evidence="8">
    <location>
        <begin position="299"/>
        <end position="316"/>
    </location>
</feature>
<feature type="transmembrane region" description="Helical" evidence="8">
    <location>
        <begin position="170"/>
        <end position="193"/>
    </location>
</feature>
<evidence type="ECO:0000256" key="2">
    <source>
        <dbReference type="ARBA" id="ARBA00007935"/>
    </source>
</evidence>
<feature type="transmembrane region" description="Helical" evidence="8">
    <location>
        <begin position="328"/>
        <end position="349"/>
    </location>
</feature>
<accession>A0ABS8N7F4</accession>
<feature type="transmembrane region" description="Helical" evidence="8">
    <location>
        <begin position="73"/>
        <end position="94"/>
    </location>
</feature>
<comment type="subcellular location">
    <subcellularLocation>
        <location evidence="1">Cell membrane</location>
        <topology evidence="1">Multi-pass membrane protein</topology>
    </subcellularLocation>
</comment>
<name>A0ABS8N7F4_9CLOT</name>
<comment type="caution">
    <text evidence="9">The sequence shown here is derived from an EMBL/GenBank/DDBJ whole genome shotgun (WGS) entry which is preliminary data.</text>
</comment>
<evidence type="ECO:0000256" key="8">
    <source>
        <dbReference type="SAM" id="Phobius"/>
    </source>
</evidence>
<dbReference type="EMBL" id="JAJJPB010000010">
    <property type="protein sequence ID" value="MCC9295109.1"/>
    <property type="molecule type" value="Genomic_DNA"/>
</dbReference>
<dbReference type="InterPro" id="IPR037294">
    <property type="entry name" value="ABC_BtuC-like"/>
</dbReference>
<feature type="transmembrane region" description="Helical" evidence="8">
    <location>
        <begin position="106"/>
        <end position="126"/>
    </location>
</feature>
<evidence type="ECO:0000256" key="3">
    <source>
        <dbReference type="ARBA" id="ARBA00022448"/>
    </source>
</evidence>
<dbReference type="Proteomes" id="UP001165422">
    <property type="component" value="Unassembled WGS sequence"/>
</dbReference>
<feature type="transmembrane region" description="Helical" evidence="8">
    <location>
        <begin position="213"/>
        <end position="233"/>
    </location>
</feature>
<dbReference type="PANTHER" id="PTHR30472">
    <property type="entry name" value="FERRIC ENTEROBACTIN TRANSPORT SYSTEM PERMEASE PROTEIN"/>
    <property type="match status" value="1"/>
</dbReference>
<gene>
    <name evidence="9" type="ORF">LN736_09605</name>
</gene>
<protein>
    <submittedName>
        <fullName evidence="9">Iron ABC transporter permease</fullName>
    </submittedName>
</protein>
<feature type="transmembrane region" description="Helical" evidence="8">
    <location>
        <begin position="20"/>
        <end position="42"/>
    </location>
</feature>
<evidence type="ECO:0000256" key="4">
    <source>
        <dbReference type="ARBA" id="ARBA00022475"/>
    </source>
</evidence>
<comment type="similarity">
    <text evidence="2">Belongs to the binding-protein-dependent transport system permease family. FecCD subfamily.</text>
</comment>
<dbReference type="PANTHER" id="PTHR30472:SF25">
    <property type="entry name" value="ABC TRANSPORTER PERMEASE PROTEIN MJ0876-RELATED"/>
    <property type="match status" value="1"/>
</dbReference>
<keyword evidence="5 8" id="KW-0812">Transmembrane</keyword>
<dbReference type="InterPro" id="IPR000522">
    <property type="entry name" value="ABC_transptr_permease_BtuC"/>
</dbReference>
<dbReference type="RefSeq" id="WP_229981453.1">
    <property type="nucleotide sequence ID" value="NZ_JAJJPB010000010.1"/>
</dbReference>
<evidence type="ECO:0000256" key="5">
    <source>
        <dbReference type="ARBA" id="ARBA00022692"/>
    </source>
</evidence>
<keyword evidence="3" id="KW-0813">Transport</keyword>
<feature type="transmembrane region" description="Helical" evidence="8">
    <location>
        <begin position="264"/>
        <end position="287"/>
    </location>
</feature>
<dbReference type="Pfam" id="PF01032">
    <property type="entry name" value="FecCD"/>
    <property type="match status" value="1"/>
</dbReference>
<evidence type="ECO:0000256" key="7">
    <source>
        <dbReference type="ARBA" id="ARBA00023136"/>
    </source>
</evidence>
<feature type="transmembrane region" description="Helical" evidence="8">
    <location>
        <begin position="138"/>
        <end position="158"/>
    </location>
</feature>
<reference evidence="9" key="1">
    <citation type="submission" date="2021-11" db="EMBL/GenBank/DDBJ databases">
        <authorList>
            <person name="Qingchun L."/>
            <person name="Dong Z."/>
            <person name="Zongwei Q."/>
            <person name="Jia Z."/>
            <person name="Duotao L."/>
        </authorList>
    </citation>
    <scope>NUCLEOTIDE SEQUENCE</scope>
    <source>
        <strain evidence="9">WLY-B-L2</strain>
    </source>
</reference>
<dbReference type="SUPFAM" id="SSF81345">
    <property type="entry name" value="ABC transporter involved in vitamin B12 uptake, BtuC"/>
    <property type="match status" value="1"/>
</dbReference>
<organism evidence="9 10">
    <name type="scientific">Clostridium aromativorans</name>
    <dbReference type="NCBI Taxonomy" id="2836848"/>
    <lineage>
        <taxon>Bacteria</taxon>
        <taxon>Bacillati</taxon>
        <taxon>Bacillota</taxon>
        <taxon>Clostridia</taxon>
        <taxon>Eubacteriales</taxon>
        <taxon>Clostridiaceae</taxon>
        <taxon>Clostridium</taxon>
    </lineage>
</organism>
<evidence type="ECO:0000256" key="6">
    <source>
        <dbReference type="ARBA" id="ARBA00022989"/>
    </source>
</evidence>
<keyword evidence="6 8" id="KW-1133">Transmembrane helix</keyword>
<dbReference type="Gene3D" id="1.10.3470.10">
    <property type="entry name" value="ABC transporter involved in vitamin B12 uptake, BtuC"/>
    <property type="match status" value="1"/>
</dbReference>
<evidence type="ECO:0000313" key="9">
    <source>
        <dbReference type="EMBL" id="MCC9295109.1"/>
    </source>
</evidence>
<keyword evidence="10" id="KW-1185">Reference proteome</keyword>
<dbReference type="CDD" id="cd06550">
    <property type="entry name" value="TM_ABC_iron-siderophores_like"/>
    <property type="match status" value="1"/>
</dbReference>
<evidence type="ECO:0000256" key="1">
    <source>
        <dbReference type="ARBA" id="ARBA00004651"/>
    </source>
</evidence>
<keyword evidence="4" id="KW-1003">Cell membrane</keyword>
<proteinExistence type="inferred from homology"/>
<evidence type="ECO:0000313" key="10">
    <source>
        <dbReference type="Proteomes" id="UP001165422"/>
    </source>
</evidence>